<dbReference type="EMBL" id="GL380247">
    <property type="protein sequence ID" value="EGT51221.1"/>
    <property type="molecule type" value="Genomic_DNA"/>
</dbReference>
<dbReference type="PROSITE" id="PS51633">
    <property type="entry name" value="CXC"/>
    <property type="match status" value="1"/>
</dbReference>
<keyword evidence="2" id="KW-0489">Methyltransferase</keyword>
<dbReference type="Gene3D" id="2.170.270.10">
    <property type="entry name" value="SET domain"/>
    <property type="match status" value="1"/>
</dbReference>
<comment type="catalytic activity">
    <reaction evidence="7">
        <text>L-lysyl(27)-[histone H3] + 3 S-adenosyl-L-methionine = N(6),N(6),N(6)-trimethyl-L-lysyl(27)-[histone H3] + 3 S-adenosyl-L-homocysteine + 3 H(+)</text>
        <dbReference type="Rhea" id="RHEA:60292"/>
        <dbReference type="Rhea" id="RHEA-COMP:15535"/>
        <dbReference type="Rhea" id="RHEA-COMP:15548"/>
        <dbReference type="ChEBI" id="CHEBI:15378"/>
        <dbReference type="ChEBI" id="CHEBI:29969"/>
        <dbReference type="ChEBI" id="CHEBI:57856"/>
        <dbReference type="ChEBI" id="CHEBI:59789"/>
        <dbReference type="ChEBI" id="CHEBI:61961"/>
        <dbReference type="EC" id="2.1.1.356"/>
    </reaction>
</comment>
<dbReference type="InterPro" id="IPR046341">
    <property type="entry name" value="SET_dom_sf"/>
</dbReference>
<accession>G0PCK6</accession>
<dbReference type="HOGENOM" id="CLU_014126_0_0_1"/>
<dbReference type="OrthoDB" id="6141102at2759"/>
<dbReference type="InterPro" id="IPR041355">
    <property type="entry name" value="Pre-SET_CXC"/>
</dbReference>
<feature type="domain" description="SET" evidence="9">
    <location>
        <begin position="614"/>
        <end position="730"/>
    </location>
</feature>
<sequence length="764" mass="87554">MDADRKKKKAEKRTITVSNNEVDEERNSDNIKIRKNSKNPQSALDGPLGARRVANIQSIFTEKVDTVESINQDVKRIQDTLLLHYEDIKKEHDDVAKEETENNHGNWLAAPKKRNYHSENKRNNFGKRVHSNVNELAQKCPYSRKEGVIYLTPIHDDKGNKLPKLNKVQCVRTEVGDILPYMNYWASIEQTLVSDDQLRLSHLPPIEEGVSEKEFYSKLAKHFSDGIHGSSVDSSCINDWILYRLFRKVLPGFNDTPDAFYYAVYCLWPNKLSQRQLSFAFPNWCDLYAENGFNLFELEHWKKQNCLKIAENIQKLSCYACFNYSCIEHGFKAQFPTRLPEGTYAAVNFEVCSESNTTNSHCSNTCWKSVDKRKLKWRTLSHQEESGGNKVEVYLDKLDMLRMSHEEGGSIVSAFVFNHNLPFCDFAQLAINSYHGKNAEFKKCSGIYELILEKCQKLSEQRYNLGINSNQLSKQDRVNKFRKDQRIQAKAKIAACSEAERITTKAKKNKQTVDLSLVTPIVPCRHSGPCSSTTEYCACRENGICTYLCECDINCPQRFPGCNCSPGQCQSKACQCYFANWECNPITCHNCKCDNIDEEGLICKNFSMTRNVMKRLTVAPSKIAGNGLFILDSAEKDEFITEYVGERISEDEVERRGIIYDSTHCSYIFNLSSGGAIDSHSLGNISRFANHDKKHPTVYAKTIVVAGELRIGFFAKRQLSPGDELLFDYSYSMEHQNAIRQVNFVHFLTRQFDEKLLWALQKMQ</sequence>
<dbReference type="PANTHER" id="PTHR45747:SF4">
    <property type="entry name" value="HISTONE-LYSINE N-METHYLTRANSFERASE E(Z)"/>
    <property type="match status" value="1"/>
</dbReference>
<dbReference type="InterPro" id="IPR045318">
    <property type="entry name" value="EZH1/2-like"/>
</dbReference>
<keyword evidence="6" id="KW-0804">Transcription</keyword>
<feature type="domain" description="CXC" evidence="10">
    <location>
        <begin position="499"/>
        <end position="607"/>
    </location>
</feature>
<dbReference type="GO" id="GO:0140951">
    <property type="term" value="F:histone H3K27 trimethyltransferase activity"/>
    <property type="evidence" value="ECO:0007669"/>
    <property type="project" value="UniProtKB-EC"/>
</dbReference>
<dbReference type="InterPro" id="IPR001214">
    <property type="entry name" value="SET_dom"/>
</dbReference>
<dbReference type="STRING" id="135651.G0PCK6"/>
<evidence type="ECO:0000256" key="2">
    <source>
        <dbReference type="ARBA" id="ARBA00022603"/>
    </source>
</evidence>
<keyword evidence="5" id="KW-0805">Transcription regulation</keyword>
<evidence type="ECO:0000313" key="11">
    <source>
        <dbReference type="EMBL" id="EGT51221.1"/>
    </source>
</evidence>
<protein>
    <recommendedName>
        <fullName evidence="1">[histone H3]-lysine(27) N-trimethyltransferase</fullName>
        <ecNumber evidence="1">2.1.1.356</ecNumber>
    </recommendedName>
</protein>
<dbReference type="PANTHER" id="PTHR45747">
    <property type="entry name" value="HISTONE-LYSINE N-METHYLTRANSFERASE E(Z)"/>
    <property type="match status" value="1"/>
</dbReference>
<organism evidence="12">
    <name type="scientific">Caenorhabditis brenneri</name>
    <name type="common">Nematode worm</name>
    <dbReference type="NCBI Taxonomy" id="135651"/>
    <lineage>
        <taxon>Eukaryota</taxon>
        <taxon>Metazoa</taxon>
        <taxon>Ecdysozoa</taxon>
        <taxon>Nematoda</taxon>
        <taxon>Chromadorea</taxon>
        <taxon>Rhabditida</taxon>
        <taxon>Rhabditina</taxon>
        <taxon>Rhabditomorpha</taxon>
        <taxon>Rhabditoidea</taxon>
        <taxon>Rhabditidae</taxon>
        <taxon>Peloderinae</taxon>
        <taxon>Caenorhabditis</taxon>
    </lineage>
</organism>
<gene>
    <name evidence="11" type="ORF">CAEBREN_26371</name>
</gene>
<dbReference type="Pfam" id="PF18264">
    <property type="entry name" value="preSET_CXC"/>
    <property type="match status" value="1"/>
</dbReference>
<evidence type="ECO:0000256" key="1">
    <source>
        <dbReference type="ARBA" id="ARBA00012186"/>
    </source>
</evidence>
<keyword evidence="12" id="KW-1185">Reference proteome</keyword>
<evidence type="ECO:0000256" key="5">
    <source>
        <dbReference type="ARBA" id="ARBA00023015"/>
    </source>
</evidence>
<evidence type="ECO:0000313" key="12">
    <source>
        <dbReference type="Proteomes" id="UP000008068"/>
    </source>
</evidence>
<evidence type="ECO:0000256" key="6">
    <source>
        <dbReference type="ARBA" id="ARBA00023163"/>
    </source>
</evidence>
<evidence type="ECO:0000259" key="10">
    <source>
        <dbReference type="PROSITE" id="PS51633"/>
    </source>
</evidence>
<evidence type="ECO:0000256" key="4">
    <source>
        <dbReference type="ARBA" id="ARBA00022691"/>
    </source>
</evidence>
<feature type="compositionally biased region" description="Basic residues" evidence="8">
    <location>
        <begin position="1"/>
        <end position="11"/>
    </location>
</feature>
<dbReference type="SMART" id="SM00317">
    <property type="entry name" value="SET"/>
    <property type="match status" value="1"/>
</dbReference>
<dbReference type="GO" id="GO:0031507">
    <property type="term" value="P:heterochromatin formation"/>
    <property type="evidence" value="ECO:0007669"/>
    <property type="project" value="TreeGrafter"/>
</dbReference>
<dbReference type="GO" id="GO:0003682">
    <property type="term" value="F:chromatin binding"/>
    <property type="evidence" value="ECO:0007669"/>
    <property type="project" value="TreeGrafter"/>
</dbReference>
<dbReference type="InParanoid" id="G0PCK6"/>
<dbReference type="PROSITE" id="PS50280">
    <property type="entry name" value="SET"/>
    <property type="match status" value="1"/>
</dbReference>
<feature type="region of interest" description="Disordered" evidence="8">
    <location>
        <begin position="1"/>
        <end position="29"/>
    </location>
</feature>
<dbReference type="AlphaFoldDB" id="G0PCK6"/>
<dbReference type="SUPFAM" id="SSF82199">
    <property type="entry name" value="SET domain"/>
    <property type="match status" value="1"/>
</dbReference>
<dbReference type="InterPro" id="IPR026489">
    <property type="entry name" value="CXC_dom"/>
</dbReference>
<dbReference type="Pfam" id="PF00856">
    <property type="entry name" value="SET"/>
    <property type="match status" value="1"/>
</dbReference>
<keyword evidence="3" id="KW-0808">Transferase</keyword>
<keyword evidence="4" id="KW-0949">S-adenosyl-L-methionine</keyword>
<dbReference type="EC" id="2.1.1.356" evidence="1"/>
<reference evidence="12" key="1">
    <citation type="submission" date="2011-07" db="EMBL/GenBank/DDBJ databases">
        <authorList>
            <consortium name="Caenorhabditis brenneri Sequencing and Analysis Consortium"/>
            <person name="Wilson R.K."/>
        </authorList>
    </citation>
    <scope>NUCLEOTIDE SEQUENCE [LARGE SCALE GENOMIC DNA]</scope>
    <source>
        <strain evidence="12">PB2801</strain>
    </source>
</reference>
<evidence type="ECO:0000256" key="7">
    <source>
        <dbReference type="ARBA" id="ARBA00048568"/>
    </source>
</evidence>
<dbReference type="GO" id="GO:0032259">
    <property type="term" value="P:methylation"/>
    <property type="evidence" value="ECO:0007669"/>
    <property type="project" value="UniProtKB-KW"/>
</dbReference>
<evidence type="ECO:0000256" key="8">
    <source>
        <dbReference type="SAM" id="MobiDB-lite"/>
    </source>
</evidence>
<name>G0PCK6_CAEBE</name>
<dbReference type="eggNOG" id="KOG1079">
    <property type="taxonomic scope" value="Eukaryota"/>
</dbReference>
<evidence type="ECO:0000256" key="3">
    <source>
        <dbReference type="ARBA" id="ARBA00022679"/>
    </source>
</evidence>
<dbReference type="Proteomes" id="UP000008068">
    <property type="component" value="Unassembled WGS sequence"/>
</dbReference>
<proteinExistence type="predicted"/>
<dbReference type="GO" id="GO:0035098">
    <property type="term" value="C:ESC/E(Z) complex"/>
    <property type="evidence" value="ECO:0007669"/>
    <property type="project" value="TreeGrafter"/>
</dbReference>
<dbReference type="OMA" id="CRAQCNT"/>
<dbReference type="FunCoup" id="G0PCK6">
    <property type="interactions" value="2665"/>
</dbReference>
<evidence type="ECO:0000259" key="9">
    <source>
        <dbReference type="PROSITE" id="PS50280"/>
    </source>
</evidence>